<dbReference type="EMBL" id="MPUH01000131">
    <property type="protein sequence ID" value="OMJ89215.1"/>
    <property type="molecule type" value="Genomic_DNA"/>
</dbReference>
<dbReference type="OrthoDB" id="1045822at2759"/>
<accession>A0A1R2CJT1</accession>
<evidence type="ECO:0000313" key="2">
    <source>
        <dbReference type="EMBL" id="OMJ89215.1"/>
    </source>
</evidence>
<dbReference type="InterPro" id="IPR006461">
    <property type="entry name" value="PLAC_motif_containing"/>
</dbReference>
<keyword evidence="3" id="KW-1185">Reference proteome</keyword>
<evidence type="ECO:0000256" key="1">
    <source>
        <dbReference type="SAM" id="Phobius"/>
    </source>
</evidence>
<keyword evidence="1" id="KW-0472">Membrane</keyword>
<evidence type="ECO:0000313" key="3">
    <source>
        <dbReference type="Proteomes" id="UP000187209"/>
    </source>
</evidence>
<dbReference type="AlphaFoldDB" id="A0A1R2CJT1"/>
<evidence type="ECO:0008006" key="4">
    <source>
        <dbReference type="Google" id="ProtNLM"/>
    </source>
</evidence>
<proteinExistence type="predicted"/>
<keyword evidence="1" id="KW-1133">Transmembrane helix</keyword>
<organism evidence="2 3">
    <name type="scientific">Stentor coeruleus</name>
    <dbReference type="NCBI Taxonomy" id="5963"/>
    <lineage>
        <taxon>Eukaryota</taxon>
        <taxon>Sar</taxon>
        <taxon>Alveolata</taxon>
        <taxon>Ciliophora</taxon>
        <taxon>Postciliodesmatophora</taxon>
        <taxon>Heterotrichea</taxon>
        <taxon>Heterotrichida</taxon>
        <taxon>Stentoridae</taxon>
        <taxon>Stentor</taxon>
    </lineage>
</organism>
<sequence>MKFQEELCGCFSDISVCLFGCLIPGGFMCQQAYAVDKASGHGAVLPYFLVCCLGCIGGGINRNKIREIYTIDGSIMEDLVIWWCCGPCAGCQEYREVKRRKII</sequence>
<name>A0A1R2CJT1_9CILI</name>
<feature type="transmembrane region" description="Helical" evidence="1">
    <location>
        <begin position="44"/>
        <end position="61"/>
    </location>
</feature>
<reference evidence="2 3" key="1">
    <citation type="submission" date="2016-11" db="EMBL/GenBank/DDBJ databases">
        <title>The macronuclear genome of Stentor coeruleus: a giant cell with tiny introns.</title>
        <authorList>
            <person name="Slabodnick M."/>
            <person name="Ruby J.G."/>
            <person name="Reiff S.B."/>
            <person name="Swart E.C."/>
            <person name="Gosai S."/>
            <person name="Prabakaran S."/>
            <person name="Witkowska E."/>
            <person name="Larue G.E."/>
            <person name="Fisher S."/>
            <person name="Freeman R.M."/>
            <person name="Gunawardena J."/>
            <person name="Chu W."/>
            <person name="Stover N.A."/>
            <person name="Gregory B.D."/>
            <person name="Nowacki M."/>
            <person name="Derisi J."/>
            <person name="Roy S.W."/>
            <person name="Marshall W.F."/>
            <person name="Sood P."/>
        </authorList>
    </citation>
    <scope>NUCLEOTIDE SEQUENCE [LARGE SCALE GENOMIC DNA]</scope>
    <source>
        <strain evidence="2">WM001</strain>
    </source>
</reference>
<comment type="caution">
    <text evidence="2">The sequence shown here is derived from an EMBL/GenBank/DDBJ whole genome shotgun (WGS) entry which is preliminary data.</text>
</comment>
<dbReference type="PANTHER" id="PTHR15907">
    <property type="entry name" value="DUF614 FAMILY PROTEIN-RELATED"/>
    <property type="match status" value="1"/>
</dbReference>
<dbReference type="NCBIfam" id="TIGR01571">
    <property type="entry name" value="A_thal_Cys_rich"/>
    <property type="match status" value="1"/>
</dbReference>
<keyword evidence="1" id="KW-0812">Transmembrane</keyword>
<dbReference type="Pfam" id="PF04749">
    <property type="entry name" value="PLAC8"/>
    <property type="match status" value="1"/>
</dbReference>
<protein>
    <recommendedName>
        <fullName evidence="4">PLAC8 family protein</fullName>
    </recommendedName>
</protein>
<gene>
    <name evidence="2" type="ORF">SteCoe_8692</name>
</gene>
<dbReference type="Proteomes" id="UP000187209">
    <property type="component" value="Unassembled WGS sequence"/>
</dbReference>